<evidence type="ECO:0000256" key="1">
    <source>
        <dbReference type="ARBA" id="ARBA00012928"/>
    </source>
</evidence>
<feature type="domain" description="Deacetylase sirtuin-type" evidence="5">
    <location>
        <begin position="1"/>
        <end position="231"/>
    </location>
</feature>
<dbReference type="InterPro" id="IPR029035">
    <property type="entry name" value="DHS-like_NAD/FAD-binding_dom"/>
</dbReference>
<keyword evidence="4" id="KW-0479">Metal-binding</keyword>
<evidence type="ECO:0000256" key="3">
    <source>
        <dbReference type="ARBA" id="ARBA00023027"/>
    </source>
</evidence>
<dbReference type="SUPFAM" id="SSF52467">
    <property type="entry name" value="DHS-like NAD/FAD-binding domain"/>
    <property type="match status" value="1"/>
</dbReference>
<keyword evidence="4" id="KW-0862">Zinc</keyword>
<dbReference type="NCBIfam" id="NF001752">
    <property type="entry name" value="PRK00481.1-1"/>
    <property type="match status" value="1"/>
</dbReference>
<dbReference type="InterPro" id="IPR003000">
    <property type="entry name" value="Sirtuin"/>
</dbReference>
<keyword evidence="3" id="KW-0520">NAD</keyword>
<dbReference type="EMBL" id="CP093365">
    <property type="protein sequence ID" value="UQS84337.1"/>
    <property type="molecule type" value="Genomic_DNA"/>
</dbReference>
<name>A0ABY4PFH4_9LACO</name>
<proteinExistence type="predicted"/>
<protein>
    <recommendedName>
        <fullName evidence="1">protein acetyllysine N-acetyltransferase</fullName>
        <ecNumber evidence="1">2.3.1.286</ecNumber>
    </recommendedName>
</protein>
<organism evidence="6 7">
    <name type="scientific">Bombilactobacillus thymidiniphilus</name>
    <dbReference type="NCBI Taxonomy" id="2923363"/>
    <lineage>
        <taxon>Bacteria</taxon>
        <taxon>Bacillati</taxon>
        <taxon>Bacillota</taxon>
        <taxon>Bacilli</taxon>
        <taxon>Lactobacillales</taxon>
        <taxon>Lactobacillaceae</taxon>
        <taxon>Bombilactobacillus</taxon>
    </lineage>
</organism>
<feature type="binding site" evidence="4">
    <location>
        <position position="142"/>
    </location>
    <ligand>
        <name>Zn(2+)</name>
        <dbReference type="ChEBI" id="CHEBI:29105"/>
    </ligand>
</feature>
<keyword evidence="7" id="KW-1185">Reference proteome</keyword>
<keyword evidence="6" id="KW-0012">Acyltransferase</keyword>
<dbReference type="Pfam" id="PF02146">
    <property type="entry name" value="SIR2"/>
    <property type="match status" value="1"/>
</dbReference>
<dbReference type="PANTHER" id="PTHR11085">
    <property type="entry name" value="NAD-DEPENDENT PROTEIN DEACYLASE SIRTUIN-5, MITOCHONDRIAL-RELATED"/>
    <property type="match status" value="1"/>
</dbReference>
<feature type="active site" description="Proton acceptor" evidence="4">
    <location>
        <position position="113"/>
    </location>
</feature>
<sequence length="231" mass="25960">MMELQQLIDQANFVTFMTGAGVSTASGIPDYRSQTGVYAGKQNAEYQLSHDNFVNHPQDFWEFVKTNLYFPEAEPNVIHQKMADIAQRKGMIITQNVDGLDKKLQNENVIEFHGNIYDTYCTKCQQPVAWQQYLQNYQHENCGGLIRPHVVLYGEGIAEQAVQQSVAAVVKADLLIIVGTSFQVYPFAGLLQYRTPNARLVAINKTPLEVGINDVMITGDAVDVFRQINLD</sequence>
<accession>A0ABY4PFH4</accession>
<dbReference type="Gene3D" id="3.40.50.1220">
    <property type="entry name" value="TPP-binding domain"/>
    <property type="match status" value="1"/>
</dbReference>
<dbReference type="Proteomes" id="UP000831947">
    <property type="component" value="Chromosome"/>
</dbReference>
<evidence type="ECO:0000259" key="5">
    <source>
        <dbReference type="PROSITE" id="PS50305"/>
    </source>
</evidence>
<dbReference type="PANTHER" id="PTHR11085:SF4">
    <property type="entry name" value="NAD-DEPENDENT PROTEIN DEACYLASE"/>
    <property type="match status" value="1"/>
</dbReference>
<evidence type="ECO:0000313" key="6">
    <source>
        <dbReference type="EMBL" id="UQS84337.1"/>
    </source>
</evidence>
<dbReference type="InterPro" id="IPR026590">
    <property type="entry name" value="Ssirtuin_cat_dom"/>
</dbReference>
<feature type="binding site" evidence="4">
    <location>
        <position position="121"/>
    </location>
    <ligand>
        <name>Zn(2+)</name>
        <dbReference type="ChEBI" id="CHEBI:29105"/>
    </ligand>
</feature>
<evidence type="ECO:0000256" key="2">
    <source>
        <dbReference type="ARBA" id="ARBA00022679"/>
    </source>
</evidence>
<dbReference type="InterPro" id="IPR026591">
    <property type="entry name" value="Sirtuin_cat_small_dom_sf"/>
</dbReference>
<dbReference type="GO" id="GO:0034979">
    <property type="term" value="F:NAD-dependent protein lysine deacetylase activity"/>
    <property type="evidence" value="ECO:0007669"/>
    <property type="project" value="UniProtKB-EC"/>
</dbReference>
<dbReference type="RefSeq" id="WP_249513521.1">
    <property type="nucleotide sequence ID" value="NZ_CP093365.1"/>
</dbReference>
<feature type="binding site" evidence="4">
    <location>
        <position position="139"/>
    </location>
    <ligand>
        <name>Zn(2+)</name>
        <dbReference type="ChEBI" id="CHEBI:29105"/>
    </ligand>
</feature>
<evidence type="ECO:0000256" key="4">
    <source>
        <dbReference type="PROSITE-ProRule" id="PRU00236"/>
    </source>
</evidence>
<dbReference type="InterPro" id="IPR050134">
    <property type="entry name" value="NAD-dep_sirtuin_deacylases"/>
</dbReference>
<evidence type="ECO:0000313" key="7">
    <source>
        <dbReference type="Proteomes" id="UP000831947"/>
    </source>
</evidence>
<reference evidence="6 7" key="1">
    <citation type="journal article" date="2022" name="Int. J. Syst. Evol. Microbiol.">
        <title>Apilactobacillus apisilvae sp. nov., Nicolia spurrieriana gen. nov. sp. nov., Bombilactobacillus folatiphilus sp. nov. and Bombilactobacillus thymidiniphilus sp. nov., four new lactic acid bacterial isolates from stingless bees Tetragonula carbonaria and Austroplebeia australis.</title>
        <authorList>
            <person name="Oliphant S.A."/>
            <person name="Watson-Haigh N.S."/>
            <person name="Sumby K.M."/>
            <person name="Gardner J."/>
            <person name="Groom S."/>
            <person name="Jiranek V."/>
        </authorList>
    </citation>
    <scope>NUCLEOTIDE SEQUENCE [LARGE SCALE GENOMIC DNA]</scope>
    <source>
        <strain evidence="6 7">SG4_A1</strain>
    </source>
</reference>
<keyword evidence="2 6" id="KW-0808">Transferase</keyword>
<dbReference type="EC" id="2.3.1.286" evidence="1"/>
<feature type="binding site" evidence="4">
    <location>
        <position position="124"/>
    </location>
    <ligand>
        <name>Zn(2+)</name>
        <dbReference type="ChEBI" id="CHEBI:29105"/>
    </ligand>
</feature>
<gene>
    <name evidence="6" type="ORF">MOO47_02400</name>
</gene>
<dbReference type="Gene3D" id="3.30.1600.10">
    <property type="entry name" value="SIR2/SIRT2 'Small Domain"/>
    <property type="match status" value="1"/>
</dbReference>
<dbReference type="PROSITE" id="PS50305">
    <property type="entry name" value="SIRTUIN"/>
    <property type="match status" value="1"/>
</dbReference>